<dbReference type="Proteomes" id="UP000036780">
    <property type="component" value="Unassembled WGS sequence"/>
</dbReference>
<protein>
    <recommendedName>
        <fullName evidence="3">Periplasmic immunogenic protein</fullName>
    </recommendedName>
</protein>
<dbReference type="PATRIC" id="fig|1473.5.peg.3564"/>
<keyword evidence="2" id="KW-1185">Reference proteome</keyword>
<evidence type="ECO:0008006" key="3">
    <source>
        <dbReference type="Google" id="ProtNLM"/>
    </source>
</evidence>
<dbReference type="GO" id="GO:0006974">
    <property type="term" value="P:DNA damage response"/>
    <property type="evidence" value="ECO:0007669"/>
    <property type="project" value="TreeGrafter"/>
</dbReference>
<evidence type="ECO:0000313" key="1">
    <source>
        <dbReference type="EMBL" id="KNE21827.1"/>
    </source>
</evidence>
<sequence length="222" mass="25091">MYTYPNYYQTPVRAEVFSNRIIKVYGTGKVAVEPNIVSIQLGVITENQSLLLAQQENARLMNQVIQALLELGFSQKDIQTSSYNIRPISDFKDGEPVNQRYQVVNTVQVTITDFDQIGTIIDRAVQEGVNRVFAIQFSTNQQETIYNQALQNALEDGARKARTIAQKFHLPLDPTPFEIIEQTVQPLVAHKAFSTSVENFTTTPIQSGQIEIEATVELVYKY</sequence>
<dbReference type="OrthoDB" id="9785192at2"/>
<dbReference type="PANTHER" id="PTHR34387:SF1">
    <property type="entry name" value="PERIPLASMIC IMMUNOGENIC PROTEIN"/>
    <property type="match status" value="1"/>
</dbReference>
<dbReference type="AlphaFoldDB" id="A0A0L0QTI0"/>
<dbReference type="Pfam" id="PF04402">
    <property type="entry name" value="SIMPL"/>
    <property type="match status" value="1"/>
</dbReference>
<dbReference type="InterPro" id="IPR052022">
    <property type="entry name" value="26kDa_periplasmic_antigen"/>
</dbReference>
<reference evidence="2" key="1">
    <citation type="submission" date="2015-07" db="EMBL/GenBank/DDBJ databases">
        <title>Fjat-10053 dsm26.</title>
        <authorList>
            <person name="Liu B."/>
            <person name="Wang J."/>
            <person name="Zhu Y."/>
            <person name="Liu G."/>
            <person name="Chen Q."/>
            <person name="Chen Z."/>
            <person name="Lan J."/>
            <person name="Che J."/>
            <person name="Ge C."/>
            <person name="Shi H."/>
            <person name="Pan Z."/>
            <person name="Liu X."/>
        </authorList>
    </citation>
    <scope>NUCLEOTIDE SEQUENCE [LARGE SCALE GENOMIC DNA]</scope>
    <source>
        <strain evidence="2">DSM 26</strain>
    </source>
</reference>
<dbReference type="PANTHER" id="PTHR34387">
    <property type="entry name" value="SLR1258 PROTEIN"/>
    <property type="match status" value="1"/>
</dbReference>
<comment type="caution">
    <text evidence="1">The sequence shown here is derived from an EMBL/GenBank/DDBJ whole genome shotgun (WGS) entry which is preliminary data.</text>
</comment>
<dbReference type="EMBL" id="LGTO01000004">
    <property type="protein sequence ID" value="KNE21827.1"/>
    <property type="molecule type" value="Genomic_DNA"/>
</dbReference>
<dbReference type="GeneID" id="66869546"/>
<dbReference type="InterPro" id="IPR007497">
    <property type="entry name" value="SIMPL/DUF541"/>
</dbReference>
<name>A0A0L0QTI0_VIRPA</name>
<organism evidence="1 2">
    <name type="scientific">Virgibacillus pantothenticus</name>
    <dbReference type="NCBI Taxonomy" id="1473"/>
    <lineage>
        <taxon>Bacteria</taxon>
        <taxon>Bacillati</taxon>
        <taxon>Bacillota</taxon>
        <taxon>Bacilli</taxon>
        <taxon>Bacillales</taxon>
        <taxon>Bacillaceae</taxon>
        <taxon>Virgibacillus</taxon>
    </lineage>
</organism>
<evidence type="ECO:0000313" key="2">
    <source>
        <dbReference type="Proteomes" id="UP000036780"/>
    </source>
</evidence>
<accession>A0A0L0QTI0</accession>
<dbReference type="RefSeq" id="WP_050350105.1">
    <property type="nucleotide sequence ID" value="NZ_CP073011.1"/>
</dbReference>
<dbReference type="Gene3D" id="3.30.70.2970">
    <property type="entry name" value="Protein of unknown function (DUF541), domain 2"/>
    <property type="match status" value="1"/>
</dbReference>
<gene>
    <name evidence="1" type="ORF">AFK71_03180</name>
</gene>
<proteinExistence type="predicted"/>
<dbReference type="Gene3D" id="3.30.110.170">
    <property type="entry name" value="Protein of unknown function (DUF541), domain 1"/>
    <property type="match status" value="1"/>
</dbReference>